<evidence type="ECO:0000313" key="3">
    <source>
        <dbReference type="Proteomes" id="UP000007875"/>
    </source>
</evidence>
<proteinExistence type="predicted"/>
<reference evidence="3" key="1">
    <citation type="submission" date="2003-08" db="EMBL/GenBank/DDBJ databases">
        <authorList>
            <person name="Birren B."/>
            <person name="Nusbaum C."/>
            <person name="Abebe A."/>
            <person name="Abouelleil A."/>
            <person name="Adekoya E."/>
            <person name="Ait-zahra M."/>
            <person name="Allen N."/>
            <person name="Allen T."/>
            <person name="An P."/>
            <person name="Anderson M."/>
            <person name="Anderson S."/>
            <person name="Arachchi H."/>
            <person name="Armbruster J."/>
            <person name="Bachantsang P."/>
            <person name="Baldwin J."/>
            <person name="Barry A."/>
            <person name="Bayul T."/>
            <person name="Blitshsteyn B."/>
            <person name="Bloom T."/>
            <person name="Blye J."/>
            <person name="Boguslavskiy L."/>
            <person name="Borowsky M."/>
            <person name="Boukhgalter B."/>
            <person name="Brunache A."/>
            <person name="Butler J."/>
            <person name="Calixte N."/>
            <person name="Calvo S."/>
            <person name="Camarata J."/>
            <person name="Campo K."/>
            <person name="Chang J."/>
            <person name="Cheshatsang Y."/>
            <person name="Citroen M."/>
            <person name="Collymore A."/>
            <person name="Considine T."/>
            <person name="Cook A."/>
            <person name="Cooke P."/>
            <person name="Corum B."/>
            <person name="Cuomo C."/>
            <person name="David R."/>
            <person name="Dawoe T."/>
            <person name="Degray S."/>
            <person name="Dodge S."/>
            <person name="Dooley K."/>
            <person name="Dorje P."/>
            <person name="Dorjee K."/>
            <person name="Dorris L."/>
            <person name="Duffey N."/>
            <person name="Dupes A."/>
            <person name="Elkins T."/>
            <person name="Engels R."/>
            <person name="Erickson J."/>
            <person name="Farina A."/>
            <person name="Faro S."/>
            <person name="Ferreira P."/>
            <person name="Fischer H."/>
            <person name="Fitzgerald M."/>
            <person name="Foley K."/>
            <person name="Gage D."/>
            <person name="Galagan J."/>
            <person name="Gearin G."/>
            <person name="Gnerre S."/>
            <person name="Gnirke A."/>
            <person name="Goyette A."/>
            <person name="Graham J."/>
            <person name="Grandbois E."/>
            <person name="Gyaltsen K."/>
            <person name="Hafez N."/>
            <person name="Hagopian D."/>
            <person name="Hagos B."/>
            <person name="Hall J."/>
            <person name="Hatcher B."/>
            <person name="Heller A."/>
            <person name="Higgins H."/>
            <person name="Honan T."/>
            <person name="Horn A."/>
            <person name="Houde N."/>
            <person name="Hughes L."/>
            <person name="Hulme W."/>
            <person name="Husby E."/>
            <person name="Iliev I."/>
            <person name="Jaffe D."/>
            <person name="Jones C."/>
            <person name="Kamal M."/>
            <person name="Kamat A."/>
            <person name="Kamvysselis M."/>
            <person name="Karlsson E."/>
            <person name="Kells C."/>
            <person name="Kieu A."/>
            <person name="Kisner P."/>
            <person name="Kodira C."/>
            <person name="Kulbokas E."/>
            <person name="Labutti K."/>
            <person name="Lama D."/>
            <person name="Landers T."/>
            <person name="Leger J."/>
            <person name="Levine S."/>
            <person name="Lewis D."/>
            <person name="Lewis T."/>
            <person name="Lindblad-toh K."/>
            <person name="Liu X."/>
            <person name="Lokyitsang T."/>
            <person name="Lokyitsang Y."/>
            <person name="Lucien O."/>
            <person name="Lui A."/>
            <person name="Ma L.J."/>
            <person name="Mabbitt R."/>
            <person name="Macdonald J."/>
            <person name="Maclean C."/>
            <person name="Major J."/>
            <person name="Manning J."/>
            <person name="Marabella R."/>
            <person name="Maru K."/>
            <person name="Matthews C."/>
            <person name="Mauceli E."/>
            <person name="Mccarthy M."/>
            <person name="Mcdonough S."/>
            <person name="Mcghee T."/>
            <person name="Meldrim J."/>
            <person name="Meneus L."/>
            <person name="Mesirov J."/>
            <person name="Mihalev A."/>
            <person name="Mihova T."/>
            <person name="Mikkelsen T."/>
            <person name="Mlenga V."/>
            <person name="Moru K."/>
            <person name="Mozes J."/>
            <person name="Mulrain L."/>
            <person name="Munson G."/>
            <person name="Naylor J."/>
            <person name="Newes C."/>
            <person name="Nguyen C."/>
            <person name="Nguyen N."/>
            <person name="Nguyen T."/>
            <person name="Nicol R."/>
            <person name="Nielsen C."/>
            <person name="Nizzari M."/>
            <person name="Norbu C."/>
            <person name="Norbu N."/>
            <person name="O'donnell P."/>
            <person name="Okoawo O."/>
            <person name="O'leary S."/>
            <person name="Omotosho B."/>
            <person name="O'neill K."/>
            <person name="Osman S."/>
            <person name="Parker S."/>
            <person name="Perrin D."/>
            <person name="Phunkhang P."/>
            <person name="Piqani B."/>
            <person name="Purcell S."/>
            <person name="Rachupka T."/>
            <person name="Ramasamy U."/>
            <person name="Rameau R."/>
            <person name="Ray V."/>
            <person name="Raymond C."/>
            <person name="Retta R."/>
            <person name="Richardson S."/>
            <person name="Rise C."/>
            <person name="Rodriguez J."/>
            <person name="Rogers J."/>
            <person name="Rogov P."/>
            <person name="Rutman M."/>
            <person name="Schupbach R."/>
            <person name="Seaman C."/>
            <person name="Settipalli S."/>
            <person name="Sharpe T."/>
            <person name="Sheridan J."/>
            <person name="Sherpa N."/>
            <person name="Shi J."/>
            <person name="Smirnov S."/>
            <person name="Smith C."/>
            <person name="Sougnez C."/>
            <person name="Spencer B."/>
            <person name="Stalker J."/>
            <person name="Stange-thomann N."/>
            <person name="Stavropoulos S."/>
            <person name="Stetson K."/>
            <person name="Stone C."/>
            <person name="Stone S."/>
            <person name="Stubbs M."/>
            <person name="Talamas J."/>
            <person name="Tchuinga P."/>
            <person name="Tenzing P."/>
            <person name="Tesfaye S."/>
            <person name="Theodore J."/>
            <person name="Thoulutsang Y."/>
            <person name="Topham K."/>
            <person name="Towey S."/>
            <person name="Tsamla T."/>
            <person name="Tsomo N."/>
            <person name="Vallee D."/>
            <person name="Vassiliev H."/>
            <person name="Venkataraman V."/>
            <person name="Vinson J."/>
            <person name="Vo A."/>
            <person name="Wade C."/>
            <person name="Wang S."/>
            <person name="Wangchuk T."/>
            <person name="Wangdi T."/>
            <person name="Whittaker C."/>
            <person name="Wilkinson J."/>
            <person name="Wu Y."/>
            <person name="Wyman D."/>
            <person name="Yadav S."/>
            <person name="Yang S."/>
            <person name="Yang X."/>
            <person name="Yeager S."/>
            <person name="Yee E."/>
            <person name="Young G."/>
            <person name="Zainoun J."/>
            <person name="Zembeck L."/>
            <person name="Zimmer A."/>
            <person name="Zody M."/>
            <person name="Lander E."/>
        </authorList>
    </citation>
    <scope>NUCLEOTIDE SEQUENCE [LARGE SCALE GENOMIC DNA]</scope>
</reference>
<name>H2Z046_CIOSA</name>
<evidence type="ECO:0000313" key="2">
    <source>
        <dbReference type="Ensembl" id="ENSCSAVP00000010958.1"/>
    </source>
</evidence>
<feature type="region of interest" description="Disordered" evidence="1">
    <location>
        <begin position="62"/>
        <end position="81"/>
    </location>
</feature>
<dbReference type="AlphaFoldDB" id="H2Z046"/>
<organism evidence="2 3">
    <name type="scientific">Ciona savignyi</name>
    <name type="common">Pacific transparent sea squirt</name>
    <dbReference type="NCBI Taxonomy" id="51511"/>
    <lineage>
        <taxon>Eukaryota</taxon>
        <taxon>Metazoa</taxon>
        <taxon>Chordata</taxon>
        <taxon>Tunicata</taxon>
        <taxon>Ascidiacea</taxon>
        <taxon>Phlebobranchia</taxon>
        <taxon>Cionidae</taxon>
        <taxon>Ciona</taxon>
    </lineage>
</organism>
<dbReference type="Ensembl" id="ENSCSAVT00000011089.1">
    <property type="protein sequence ID" value="ENSCSAVP00000010958.1"/>
    <property type="gene ID" value="ENSCSAVG00000006417.1"/>
</dbReference>
<dbReference type="InParanoid" id="H2Z046"/>
<reference evidence="2" key="3">
    <citation type="submission" date="2025-09" db="UniProtKB">
        <authorList>
            <consortium name="Ensembl"/>
        </authorList>
    </citation>
    <scope>IDENTIFICATION</scope>
</reference>
<dbReference type="Proteomes" id="UP000007875">
    <property type="component" value="Unassembled WGS sequence"/>
</dbReference>
<evidence type="ECO:0000256" key="1">
    <source>
        <dbReference type="SAM" id="MobiDB-lite"/>
    </source>
</evidence>
<keyword evidence="3" id="KW-1185">Reference proteome</keyword>
<dbReference type="HOGENOM" id="CLU_686877_0_0_1"/>
<sequence length="401" mass="46246">MSMWIYKGDVQLRFCSSSSFWDKNSMYIWWNVGIKVNSSNFREIFSIQHKLKIPKYLEPMDISAPEKPKRGKKRQSLTDKIPKSTEGIPRQVYKPSSGIPNCCNKPQCQCDPGQLDDCLSEKERRLHCVEYLDPYQVTEVKELPENITDKESFQVGVKELTAGDLIVVGVRFGQKIVDELESLKKSGQIYNLKLARAGLAFEVQNEPMPDVPIRESPLAKYNTPSYERAIKKVTAEELDIKLQRAATRRKERMAERLAHCKNVVGKWKKRTEQVNKVDQERYEVGLERIERRLSLASARRNQFFVRNNERCRRRNAKIAELLEKRKNMELHLSSNQNQNPIRTFADCNRGETGLFPCLKKLSPIVSHEGDQAGDQMKRSKHERNQMETGCQPLSAAGDGKE</sequence>
<reference evidence="2" key="2">
    <citation type="submission" date="2025-08" db="UniProtKB">
        <authorList>
            <consortium name="Ensembl"/>
        </authorList>
    </citation>
    <scope>IDENTIFICATION</scope>
</reference>
<dbReference type="GeneTree" id="ENSGT00390000017729"/>
<protein>
    <submittedName>
        <fullName evidence="2">Uncharacterized protein</fullName>
    </submittedName>
</protein>
<accession>H2Z046</accession>
<feature type="region of interest" description="Disordered" evidence="1">
    <location>
        <begin position="366"/>
        <end position="401"/>
    </location>
</feature>